<dbReference type="EMBL" id="LNIX01000002">
    <property type="protein sequence ID" value="OXA58943.1"/>
    <property type="molecule type" value="Genomic_DNA"/>
</dbReference>
<dbReference type="AlphaFoldDB" id="A0A226EMN4"/>
<feature type="compositionally biased region" description="Low complexity" evidence="1">
    <location>
        <begin position="563"/>
        <end position="573"/>
    </location>
</feature>
<feature type="compositionally biased region" description="Low complexity" evidence="1">
    <location>
        <begin position="475"/>
        <end position="484"/>
    </location>
</feature>
<feature type="chain" id="PRO_5013098872" evidence="2">
    <location>
        <begin position="17"/>
        <end position="820"/>
    </location>
</feature>
<feature type="signal peptide" evidence="2">
    <location>
        <begin position="1"/>
        <end position="16"/>
    </location>
</feature>
<accession>A0A226EMN4</accession>
<feature type="region of interest" description="Disordered" evidence="1">
    <location>
        <begin position="140"/>
        <end position="166"/>
    </location>
</feature>
<evidence type="ECO:0000256" key="2">
    <source>
        <dbReference type="SAM" id="SignalP"/>
    </source>
</evidence>
<evidence type="ECO:0000256" key="1">
    <source>
        <dbReference type="SAM" id="MobiDB-lite"/>
    </source>
</evidence>
<comment type="caution">
    <text evidence="3">The sequence shown here is derived from an EMBL/GenBank/DDBJ whole genome shotgun (WGS) entry which is preliminary data.</text>
</comment>
<feature type="region of interest" description="Disordered" evidence="1">
    <location>
        <begin position="563"/>
        <end position="591"/>
    </location>
</feature>
<feature type="compositionally biased region" description="Low complexity" evidence="1">
    <location>
        <begin position="681"/>
        <end position="698"/>
    </location>
</feature>
<protein>
    <submittedName>
        <fullName evidence="3">Uncharacterized protein</fullName>
    </submittedName>
</protein>
<feature type="region of interest" description="Disordered" evidence="1">
    <location>
        <begin position="681"/>
        <end position="713"/>
    </location>
</feature>
<feature type="region of interest" description="Disordered" evidence="1">
    <location>
        <begin position="457"/>
        <end position="484"/>
    </location>
</feature>
<keyword evidence="4" id="KW-1185">Reference proteome</keyword>
<reference evidence="3 4" key="1">
    <citation type="submission" date="2015-12" db="EMBL/GenBank/DDBJ databases">
        <title>The genome of Folsomia candida.</title>
        <authorList>
            <person name="Faddeeva A."/>
            <person name="Derks M.F."/>
            <person name="Anvar Y."/>
            <person name="Smit S."/>
            <person name="Van Straalen N."/>
            <person name="Roelofs D."/>
        </authorList>
    </citation>
    <scope>NUCLEOTIDE SEQUENCE [LARGE SCALE GENOMIC DNA]</scope>
    <source>
        <strain evidence="3 4">VU population</strain>
        <tissue evidence="3">Whole body</tissue>
    </source>
</reference>
<keyword evidence="2" id="KW-0732">Signal</keyword>
<sequence>MLQLTLVAFCVTLVVSNVTTTLSTFTNNVFKEPNNGAEESSGSSLLELIRQERVYELQRYWKILETMKVIPPKRRQKRDSTDSSQPFSCRPVKCTYPPDDANCTIADKHDESINRPKGPKSLCCPLYKCRDKDGIFPYHGAFGRGPSKNPHKNKNDENSNLSKSSATGSDTFSCSSVSCQFPPNDASCVIPDKSDMSIPHPKGAFGRGPPLSKGRQRESEEQQSSLAPKSDSVRKEESSSCGKVNCEQAPVMESKCRMLDPDDNTFPRPQGRHSTCCPMFRCENSDGSSFSFHGAFGRGPTTLSQKSMFEFKTTTPSPNDVCSEVHCQFPPFDSQCSIVDVLDTNVKRPKGKTAKCCNLFNCKNKDGSSFPFHGVYGKGPIKPPPTLEKQEENFSCKEVHCQFPPNDAKCTLHDKSDDSIQQPKGNKKSCCGGALYKCVNDDGSYFPFHGAFGRGPVKGSEKIKKTTTPTPPPSSSTAFPPRTTTPFSSMAMPFTFPTIDFGMNMFKENSKSSTLPQSIKSTTVAPITTTTPASLFKEPKMDFNFPMMAMDMNMGMSNFGASSKTTTPIPSSTFGRLSTTTPSSLSKEPEFPKMDFSFPMMSMDMGMGMSNFGASSKTTTPIPPSKFGVLSTPASVLIATPATKTTTSRPATTTQFSSMIKEMEFPKMDFPSMDFGMSGFGDSSSKSKTTTPSPFSTSIKKPDLTSTASPFPTMEMPSMDFNMMDMKMPSMDFPSMTSMTPSTNKTGENGNVNVMKVVDKTNGNVETNVVATGGEDAVAFATDGGGDTSDADIAAMQKEMDAMSASMNMNMMMKKKRETE</sequence>
<evidence type="ECO:0000313" key="4">
    <source>
        <dbReference type="Proteomes" id="UP000198287"/>
    </source>
</evidence>
<organism evidence="3 4">
    <name type="scientific">Folsomia candida</name>
    <name type="common">Springtail</name>
    <dbReference type="NCBI Taxonomy" id="158441"/>
    <lineage>
        <taxon>Eukaryota</taxon>
        <taxon>Metazoa</taxon>
        <taxon>Ecdysozoa</taxon>
        <taxon>Arthropoda</taxon>
        <taxon>Hexapoda</taxon>
        <taxon>Collembola</taxon>
        <taxon>Entomobryomorpha</taxon>
        <taxon>Isotomoidea</taxon>
        <taxon>Isotomidae</taxon>
        <taxon>Proisotominae</taxon>
        <taxon>Folsomia</taxon>
    </lineage>
</organism>
<proteinExistence type="predicted"/>
<feature type="region of interest" description="Disordered" evidence="1">
    <location>
        <begin position="190"/>
        <end position="238"/>
    </location>
</feature>
<evidence type="ECO:0000313" key="3">
    <source>
        <dbReference type="EMBL" id="OXA58943.1"/>
    </source>
</evidence>
<feature type="compositionally biased region" description="Polar residues" evidence="1">
    <location>
        <begin position="574"/>
        <end position="586"/>
    </location>
</feature>
<gene>
    <name evidence="3" type="ORF">Fcan01_05239</name>
</gene>
<dbReference type="Proteomes" id="UP000198287">
    <property type="component" value="Unassembled WGS sequence"/>
</dbReference>
<name>A0A226EMN4_FOLCA</name>